<dbReference type="AlphaFoldDB" id="A0AAV4R4Y8"/>
<dbReference type="EMBL" id="BPLR01007205">
    <property type="protein sequence ID" value="GIY15153.1"/>
    <property type="molecule type" value="Genomic_DNA"/>
</dbReference>
<protein>
    <submittedName>
        <fullName evidence="1">Uncharacterized protein</fullName>
    </submittedName>
</protein>
<keyword evidence="2" id="KW-1185">Reference proteome</keyword>
<accession>A0AAV4R4Y8</accession>
<proteinExistence type="predicted"/>
<comment type="caution">
    <text evidence="1">The sequence shown here is derived from an EMBL/GenBank/DDBJ whole genome shotgun (WGS) entry which is preliminary data.</text>
</comment>
<evidence type="ECO:0000313" key="1">
    <source>
        <dbReference type="EMBL" id="GIY15153.1"/>
    </source>
</evidence>
<name>A0AAV4R4Y8_CAEEX</name>
<gene>
    <name evidence="1" type="ORF">CEXT_294521</name>
</gene>
<dbReference type="Proteomes" id="UP001054945">
    <property type="component" value="Unassembled WGS sequence"/>
</dbReference>
<organism evidence="1 2">
    <name type="scientific">Caerostris extrusa</name>
    <name type="common">Bark spider</name>
    <name type="synonym">Caerostris bankana</name>
    <dbReference type="NCBI Taxonomy" id="172846"/>
    <lineage>
        <taxon>Eukaryota</taxon>
        <taxon>Metazoa</taxon>
        <taxon>Ecdysozoa</taxon>
        <taxon>Arthropoda</taxon>
        <taxon>Chelicerata</taxon>
        <taxon>Arachnida</taxon>
        <taxon>Araneae</taxon>
        <taxon>Araneomorphae</taxon>
        <taxon>Entelegynae</taxon>
        <taxon>Araneoidea</taxon>
        <taxon>Araneidae</taxon>
        <taxon>Caerostris</taxon>
    </lineage>
</organism>
<evidence type="ECO:0000313" key="2">
    <source>
        <dbReference type="Proteomes" id="UP001054945"/>
    </source>
</evidence>
<sequence length="86" mass="9865">MTYPEAFVFKEVQIHALSLAVVVVSRSKPDPKWFSRLESDVHDRQHFIPRVQRVKAEVSQNVAHHGLHLHLSEPPSCGDNLMHFTV</sequence>
<reference evidence="1 2" key="1">
    <citation type="submission" date="2021-06" db="EMBL/GenBank/DDBJ databases">
        <title>Caerostris extrusa draft genome.</title>
        <authorList>
            <person name="Kono N."/>
            <person name="Arakawa K."/>
        </authorList>
    </citation>
    <scope>NUCLEOTIDE SEQUENCE [LARGE SCALE GENOMIC DNA]</scope>
</reference>